<dbReference type="SMART" id="SM00389">
    <property type="entry name" value="HOX"/>
    <property type="match status" value="1"/>
</dbReference>
<dbReference type="OrthoDB" id="125004at2759"/>
<dbReference type="Proteomes" id="UP000054359">
    <property type="component" value="Unassembled WGS sequence"/>
</dbReference>
<keyword evidence="6 9" id="KW-0238">DNA-binding</keyword>
<gene>
    <name evidence="13" type="ORF">X975_06159</name>
</gene>
<dbReference type="FunFam" id="1.10.10.60:FF:000027">
    <property type="entry name" value="LIM/homeobox protein Lhx9"/>
    <property type="match status" value="1"/>
</dbReference>
<accession>A0A087T5F7</accession>
<evidence type="ECO:0000256" key="7">
    <source>
        <dbReference type="ARBA" id="ARBA00023155"/>
    </source>
</evidence>
<feature type="non-terminal residue" evidence="13">
    <location>
        <position position="106"/>
    </location>
</feature>
<dbReference type="EMBL" id="KK113502">
    <property type="protein sequence ID" value="KFM60346.1"/>
    <property type="molecule type" value="Genomic_DNA"/>
</dbReference>
<dbReference type="CDD" id="cd00086">
    <property type="entry name" value="homeodomain"/>
    <property type="match status" value="1"/>
</dbReference>
<dbReference type="AlphaFoldDB" id="A0A087T5F7"/>
<keyword evidence="2" id="KW-0479">Metal-binding</keyword>
<dbReference type="GO" id="GO:0030182">
    <property type="term" value="P:neuron differentiation"/>
    <property type="evidence" value="ECO:0007669"/>
    <property type="project" value="TreeGrafter"/>
</dbReference>
<dbReference type="InterPro" id="IPR009057">
    <property type="entry name" value="Homeodomain-like_sf"/>
</dbReference>
<feature type="DNA-binding region" description="Homeobox" evidence="9">
    <location>
        <begin position="23"/>
        <end position="82"/>
    </location>
</feature>
<dbReference type="GO" id="GO:0046872">
    <property type="term" value="F:metal ion binding"/>
    <property type="evidence" value="ECO:0007669"/>
    <property type="project" value="UniProtKB-KW"/>
</dbReference>
<keyword evidence="8 9" id="KW-0539">Nucleus</keyword>
<keyword evidence="3" id="KW-0677">Repeat</keyword>
<evidence type="ECO:0000313" key="13">
    <source>
        <dbReference type="EMBL" id="KFM60346.1"/>
    </source>
</evidence>
<dbReference type="Pfam" id="PF00046">
    <property type="entry name" value="Homeodomain"/>
    <property type="match status" value="1"/>
</dbReference>
<evidence type="ECO:0000256" key="1">
    <source>
        <dbReference type="ARBA" id="ARBA00004123"/>
    </source>
</evidence>
<dbReference type="PANTHER" id="PTHR24208:SF166">
    <property type="entry name" value="LIM HOMEOBOX TRANSCRIPTION FACTOR 1 ALPHA, ISOFORM B"/>
    <property type="match status" value="1"/>
</dbReference>
<dbReference type="GO" id="GO:0000977">
    <property type="term" value="F:RNA polymerase II transcription regulatory region sequence-specific DNA binding"/>
    <property type="evidence" value="ECO:0007669"/>
    <property type="project" value="TreeGrafter"/>
</dbReference>
<keyword evidence="4" id="KW-0862">Zinc</keyword>
<feature type="region of interest" description="Disordered" evidence="11">
    <location>
        <begin position="1"/>
        <end position="28"/>
    </location>
</feature>
<keyword evidence="7 9" id="KW-0371">Homeobox</keyword>
<sequence length="106" mass="12322">MKLALEASHSSSNSGMSMGPSYPPRKRTTFDSRQLHVMQSYFSMCGNPSNKDLEQLAQTTGLSERVIKVWFQNARARQRRENSNTRMQHFRYVECLQNSQNFQTSR</sequence>
<name>A0A087T5F7_STEMI</name>
<dbReference type="InterPro" id="IPR001356">
    <property type="entry name" value="HD"/>
</dbReference>
<keyword evidence="14" id="KW-1185">Reference proteome</keyword>
<feature type="domain" description="Homeobox" evidence="12">
    <location>
        <begin position="21"/>
        <end position="81"/>
    </location>
</feature>
<dbReference type="InterPro" id="IPR017970">
    <property type="entry name" value="Homeobox_CS"/>
</dbReference>
<dbReference type="InterPro" id="IPR050453">
    <property type="entry name" value="LIM_Homeobox_TF"/>
</dbReference>
<evidence type="ECO:0000256" key="11">
    <source>
        <dbReference type="SAM" id="MobiDB-lite"/>
    </source>
</evidence>
<evidence type="ECO:0000256" key="6">
    <source>
        <dbReference type="ARBA" id="ARBA00023125"/>
    </source>
</evidence>
<evidence type="ECO:0000256" key="5">
    <source>
        <dbReference type="ARBA" id="ARBA00023038"/>
    </source>
</evidence>
<dbReference type="Gene3D" id="1.10.10.60">
    <property type="entry name" value="Homeodomain-like"/>
    <property type="match status" value="1"/>
</dbReference>
<evidence type="ECO:0000256" key="10">
    <source>
        <dbReference type="RuleBase" id="RU000682"/>
    </source>
</evidence>
<dbReference type="GO" id="GO:0000981">
    <property type="term" value="F:DNA-binding transcription factor activity, RNA polymerase II-specific"/>
    <property type="evidence" value="ECO:0007669"/>
    <property type="project" value="InterPro"/>
</dbReference>
<evidence type="ECO:0000256" key="9">
    <source>
        <dbReference type="PROSITE-ProRule" id="PRU00108"/>
    </source>
</evidence>
<dbReference type="GO" id="GO:0005634">
    <property type="term" value="C:nucleus"/>
    <property type="evidence" value="ECO:0007669"/>
    <property type="project" value="UniProtKB-SubCell"/>
</dbReference>
<protein>
    <submittedName>
        <fullName evidence="13">LIM/homeobox protein Lhx9</fullName>
    </submittedName>
</protein>
<proteinExistence type="predicted"/>
<reference evidence="13 14" key="1">
    <citation type="submission" date="2013-11" db="EMBL/GenBank/DDBJ databases">
        <title>Genome sequencing of Stegodyphus mimosarum.</title>
        <authorList>
            <person name="Bechsgaard J."/>
        </authorList>
    </citation>
    <scope>NUCLEOTIDE SEQUENCE [LARGE SCALE GENOMIC DNA]</scope>
</reference>
<organism evidence="13 14">
    <name type="scientific">Stegodyphus mimosarum</name>
    <name type="common">African social velvet spider</name>
    <dbReference type="NCBI Taxonomy" id="407821"/>
    <lineage>
        <taxon>Eukaryota</taxon>
        <taxon>Metazoa</taxon>
        <taxon>Ecdysozoa</taxon>
        <taxon>Arthropoda</taxon>
        <taxon>Chelicerata</taxon>
        <taxon>Arachnida</taxon>
        <taxon>Araneae</taxon>
        <taxon>Araneomorphae</taxon>
        <taxon>Entelegynae</taxon>
        <taxon>Eresoidea</taxon>
        <taxon>Eresidae</taxon>
        <taxon>Stegodyphus</taxon>
    </lineage>
</organism>
<evidence type="ECO:0000256" key="4">
    <source>
        <dbReference type="ARBA" id="ARBA00022833"/>
    </source>
</evidence>
<evidence type="ECO:0000259" key="12">
    <source>
        <dbReference type="PROSITE" id="PS50071"/>
    </source>
</evidence>
<dbReference type="SUPFAM" id="SSF46689">
    <property type="entry name" value="Homeodomain-like"/>
    <property type="match status" value="1"/>
</dbReference>
<keyword evidence="5" id="KW-0440">LIM domain</keyword>
<comment type="subcellular location">
    <subcellularLocation>
        <location evidence="1 9 10">Nucleus</location>
    </subcellularLocation>
</comment>
<dbReference type="PANTHER" id="PTHR24208">
    <property type="entry name" value="LIM/HOMEOBOX PROTEIN LHX"/>
    <property type="match status" value="1"/>
</dbReference>
<dbReference type="PROSITE" id="PS50071">
    <property type="entry name" value="HOMEOBOX_2"/>
    <property type="match status" value="1"/>
</dbReference>
<evidence type="ECO:0000256" key="2">
    <source>
        <dbReference type="ARBA" id="ARBA00022723"/>
    </source>
</evidence>
<evidence type="ECO:0000256" key="3">
    <source>
        <dbReference type="ARBA" id="ARBA00022737"/>
    </source>
</evidence>
<dbReference type="PROSITE" id="PS00027">
    <property type="entry name" value="HOMEOBOX_1"/>
    <property type="match status" value="1"/>
</dbReference>
<dbReference type="STRING" id="407821.A0A087T5F7"/>
<evidence type="ECO:0000256" key="8">
    <source>
        <dbReference type="ARBA" id="ARBA00023242"/>
    </source>
</evidence>
<feature type="compositionally biased region" description="Low complexity" evidence="11">
    <location>
        <begin position="8"/>
        <end position="20"/>
    </location>
</feature>
<evidence type="ECO:0000313" key="14">
    <source>
        <dbReference type="Proteomes" id="UP000054359"/>
    </source>
</evidence>